<dbReference type="RefSeq" id="WP_093322052.1">
    <property type="nucleotide sequence ID" value="NZ_FOAF01000001.1"/>
</dbReference>
<organism evidence="3 4">
    <name type="scientific">Olivibacter domesticus</name>
    <name type="common">Pseudosphingobacterium domesticum</name>
    <dbReference type="NCBI Taxonomy" id="407022"/>
    <lineage>
        <taxon>Bacteria</taxon>
        <taxon>Pseudomonadati</taxon>
        <taxon>Bacteroidota</taxon>
        <taxon>Sphingobacteriia</taxon>
        <taxon>Sphingobacteriales</taxon>
        <taxon>Sphingobacteriaceae</taxon>
        <taxon>Olivibacter</taxon>
    </lineage>
</organism>
<protein>
    <submittedName>
        <fullName evidence="3">ADP-heptose:LPS heptosyltransferase</fullName>
    </submittedName>
</protein>
<proteinExistence type="predicted"/>
<dbReference type="STRING" id="407022.SAMN05661044_01724"/>
<dbReference type="EMBL" id="FOAF01000001">
    <property type="protein sequence ID" value="SEL00519.1"/>
    <property type="molecule type" value="Genomic_DNA"/>
</dbReference>
<name>A0A1H7LNU4_OLID1</name>
<dbReference type="GO" id="GO:0009244">
    <property type="term" value="P:lipopolysaccharide core region biosynthetic process"/>
    <property type="evidence" value="ECO:0007669"/>
    <property type="project" value="TreeGrafter"/>
</dbReference>
<dbReference type="OrthoDB" id="9768048at2"/>
<dbReference type="InterPro" id="IPR002201">
    <property type="entry name" value="Glyco_trans_9"/>
</dbReference>
<dbReference type="Gene3D" id="3.40.50.2000">
    <property type="entry name" value="Glycogen Phosphorylase B"/>
    <property type="match status" value="2"/>
</dbReference>
<evidence type="ECO:0000256" key="2">
    <source>
        <dbReference type="ARBA" id="ARBA00022679"/>
    </source>
</evidence>
<reference evidence="4" key="1">
    <citation type="submission" date="2016-10" db="EMBL/GenBank/DDBJ databases">
        <authorList>
            <person name="Varghese N."/>
            <person name="Submissions S."/>
        </authorList>
    </citation>
    <scope>NUCLEOTIDE SEQUENCE [LARGE SCALE GENOMIC DNA]</scope>
    <source>
        <strain evidence="4">DSM 18733</strain>
    </source>
</reference>
<accession>A0A1H7LNU4</accession>
<dbReference type="Proteomes" id="UP000199421">
    <property type="component" value="Unassembled WGS sequence"/>
</dbReference>
<dbReference type="Pfam" id="PF01075">
    <property type="entry name" value="Glyco_transf_9"/>
    <property type="match status" value="1"/>
</dbReference>
<keyword evidence="4" id="KW-1185">Reference proteome</keyword>
<keyword evidence="2 3" id="KW-0808">Transferase</keyword>
<dbReference type="GO" id="GO:0005829">
    <property type="term" value="C:cytosol"/>
    <property type="evidence" value="ECO:0007669"/>
    <property type="project" value="TreeGrafter"/>
</dbReference>
<dbReference type="InterPro" id="IPR051199">
    <property type="entry name" value="LPS_LOS_Heptosyltrfase"/>
</dbReference>
<dbReference type="GO" id="GO:0008713">
    <property type="term" value="F:ADP-heptose-lipopolysaccharide heptosyltransferase activity"/>
    <property type="evidence" value="ECO:0007669"/>
    <property type="project" value="TreeGrafter"/>
</dbReference>
<sequence length="342" mass="38900">MEEKCILVFRFSAMGDVAMTAPVLQQLCENHSSIKIVMVSRPLFKPFFEHIPNLVFHAIHPDSIHKGLKGLYKLFTELKQYNPHAIADLHDNLRSRILSFYFRSTGVQIKRIDKGREEKRALTRANNKILRPLQLTVDRYADVFCALNYPLSLQHTLRKQKRPIPPLFHSYYENKRSPIIGIAPFAQHIYKMYPLTLMEDVIADLSKSYQLFIFGGGEEEKKIAGDWENRYTSVTSVIGKIDLAQELSLIANLDLMLSMDSSGMHLASLVGVRVVSIWGPTHPYAGFLGFGQLESDCLQINHPARPNSVYGNKPCLCDNTPCIELIQPKLVINKIKQLLEHG</sequence>
<evidence type="ECO:0000313" key="4">
    <source>
        <dbReference type="Proteomes" id="UP000199421"/>
    </source>
</evidence>
<gene>
    <name evidence="3" type="ORF">SAMN05661044_01724</name>
</gene>
<keyword evidence="1" id="KW-0328">Glycosyltransferase</keyword>
<dbReference type="PANTHER" id="PTHR30160">
    <property type="entry name" value="TETRAACYLDISACCHARIDE 4'-KINASE-RELATED"/>
    <property type="match status" value="1"/>
</dbReference>
<dbReference type="SUPFAM" id="SSF53756">
    <property type="entry name" value="UDP-Glycosyltransferase/glycogen phosphorylase"/>
    <property type="match status" value="1"/>
</dbReference>
<evidence type="ECO:0000313" key="3">
    <source>
        <dbReference type="EMBL" id="SEL00519.1"/>
    </source>
</evidence>
<evidence type="ECO:0000256" key="1">
    <source>
        <dbReference type="ARBA" id="ARBA00022676"/>
    </source>
</evidence>
<dbReference type="CDD" id="cd03789">
    <property type="entry name" value="GT9_LPS_heptosyltransferase"/>
    <property type="match status" value="1"/>
</dbReference>
<dbReference type="PANTHER" id="PTHR30160:SF22">
    <property type="entry name" value="LIPOPOLYSACCHARIDE CORE BIOSYNTHESIS PROTEIN"/>
    <property type="match status" value="1"/>
</dbReference>
<dbReference type="AlphaFoldDB" id="A0A1H7LNU4"/>